<sequence length="92" mass="9764">MWTRDSVSAFNKLVHNEAEVFSPKSNCVGESGMVNSKRLIVDCNVVIKSSHNPGVPAFGKGGGKMPSNIESSTYVTDGTSAMECAVALLRSE</sequence>
<evidence type="ECO:0000313" key="3">
    <source>
        <dbReference type="Proteomes" id="UP000697107"/>
    </source>
</evidence>
<evidence type="ECO:0000313" key="1">
    <source>
        <dbReference type="EMBL" id="KAG2894783.1"/>
    </source>
</evidence>
<gene>
    <name evidence="1" type="ORF">PC117_g23396</name>
    <name evidence="2" type="ORF">PC118_g21793</name>
</gene>
<dbReference type="EMBL" id="RCML01001553">
    <property type="protein sequence ID" value="KAG2961764.1"/>
    <property type="molecule type" value="Genomic_DNA"/>
</dbReference>
<reference evidence="2" key="1">
    <citation type="submission" date="2018-10" db="EMBL/GenBank/DDBJ databases">
        <title>Effector identification in a new, highly contiguous assembly of the strawberry crown rot pathogen Phytophthora cactorum.</title>
        <authorList>
            <person name="Armitage A.D."/>
            <person name="Nellist C.F."/>
            <person name="Bates H."/>
            <person name="Vickerstaff R.J."/>
            <person name="Harrison R.J."/>
        </authorList>
    </citation>
    <scope>NUCLEOTIDE SEQUENCE</scope>
    <source>
        <strain evidence="1">4040</strain>
        <strain evidence="2">P415</strain>
    </source>
</reference>
<accession>A0A8T1F3T1</accession>
<evidence type="ECO:0000313" key="2">
    <source>
        <dbReference type="EMBL" id="KAG2961764.1"/>
    </source>
</evidence>
<proteinExistence type="predicted"/>
<comment type="caution">
    <text evidence="2">The sequence shown here is derived from an EMBL/GenBank/DDBJ whole genome shotgun (WGS) entry which is preliminary data.</text>
</comment>
<dbReference type="EMBL" id="RCMK01001414">
    <property type="protein sequence ID" value="KAG2894783.1"/>
    <property type="molecule type" value="Genomic_DNA"/>
</dbReference>
<dbReference type="AlphaFoldDB" id="A0A8T1F3T1"/>
<organism evidence="2 3">
    <name type="scientific">Phytophthora cactorum</name>
    <dbReference type="NCBI Taxonomy" id="29920"/>
    <lineage>
        <taxon>Eukaryota</taxon>
        <taxon>Sar</taxon>
        <taxon>Stramenopiles</taxon>
        <taxon>Oomycota</taxon>
        <taxon>Peronosporomycetes</taxon>
        <taxon>Peronosporales</taxon>
        <taxon>Peronosporaceae</taxon>
        <taxon>Phytophthora</taxon>
    </lineage>
</organism>
<name>A0A8T1F3T1_9STRA</name>
<dbReference type="Proteomes" id="UP000697107">
    <property type="component" value="Unassembled WGS sequence"/>
</dbReference>
<protein>
    <submittedName>
        <fullName evidence="2">Uncharacterized protein</fullName>
    </submittedName>
</protein>
<dbReference type="Proteomes" id="UP000736787">
    <property type="component" value="Unassembled WGS sequence"/>
</dbReference>